<keyword evidence="2 4" id="KW-0012">Acyltransferase</keyword>
<evidence type="ECO:0000256" key="1">
    <source>
        <dbReference type="ARBA" id="ARBA00022679"/>
    </source>
</evidence>
<reference evidence="4 5" key="1">
    <citation type="submission" date="2024-09" db="EMBL/GenBank/DDBJ databases">
        <authorList>
            <person name="Sun Q."/>
            <person name="Mori K."/>
        </authorList>
    </citation>
    <scope>NUCLEOTIDE SEQUENCE [LARGE SCALE GENOMIC DNA]</scope>
    <source>
        <strain evidence="4 5">CCM 4839</strain>
    </source>
</reference>
<dbReference type="InterPro" id="IPR016181">
    <property type="entry name" value="Acyl_CoA_acyltransferase"/>
</dbReference>
<sequence>MIRKAELKDLEFLIKTDLKDEGITITSETLKIHGELEEHRKKILNFVTDENYGAFIFEKSSNDILGLIMYSIENRDVEYPWKNIYKQIDRSLFQENGLFVAIFQLWVDPNHRRRGIATRLKQEVEEEAERRGINLIYTHTEEKNLHVVELNKKLGYEEVRRGEIWDDIIRVSLIKQLDRL</sequence>
<evidence type="ECO:0000313" key="5">
    <source>
        <dbReference type="Proteomes" id="UP001589818"/>
    </source>
</evidence>
<name>A0ABV6JES3_9BACL</name>
<evidence type="ECO:0000256" key="2">
    <source>
        <dbReference type="ARBA" id="ARBA00023315"/>
    </source>
</evidence>
<dbReference type="PROSITE" id="PS51186">
    <property type="entry name" value="GNAT"/>
    <property type="match status" value="1"/>
</dbReference>
<comment type="caution">
    <text evidence="4">The sequence shown here is derived from an EMBL/GenBank/DDBJ whole genome shotgun (WGS) entry which is preliminary data.</text>
</comment>
<dbReference type="RefSeq" id="WP_204815557.1">
    <property type="nucleotide sequence ID" value="NZ_JANHOF010000001.1"/>
</dbReference>
<dbReference type="CDD" id="cd04301">
    <property type="entry name" value="NAT_SF"/>
    <property type="match status" value="1"/>
</dbReference>
<dbReference type="Proteomes" id="UP001589818">
    <property type="component" value="Unassembled WGS sequence"/>
</dbReference>
<dbReference type="Pfam" id="PF00583">
    <property type="entry name" value="Acetyltransf_1"/>
    <property type="match status" value="1"/>
</dbReference>
<dbReference type="Gene3D" id="3.40.630.30">
    <property type="match status" value="1"/>
</dbReference>
<feature type="domain" description="N-acetyltransferase" evidence="3">
    <location>
        <begin position="1"/>
        <end position="178"/>
    </location>
</feature>
<dbReference type="PANTHER" id="PTHR43420">
    <property type="entry name" value="ACETYLTRANSFERASE"/>
    <property type="match status" value="1"/>
</dbReference>
<evidence type="ECO:0000259" key="3">
    <source>
        <dbReference type="PROSITE" id="PS51186"/>
    </source>
</evidence>
<dbReference type="EC" id="2.3.1.-" evidence="4"/>
<dbReference type="InterPro" id="IPR000182">
    <property type="entry name" value="GNAT_dom"/>
</dbReference>
<protein>
    <submittedName>
        <fullName evidence="4">GNAT family N-acetyltransferase</fullName>
        <ecNumber evidence="4">2.3.1.-</ecNumber>
    </submittedName>
</protein>
<dbReference type="EMBL" id="JBHLVF010000041">
    <property type="protein sequence ID" value="MFC0394416.1"/>
    <property type="molecule type" value="Genomic_DNA"/>
</dbReference>
<gene>
    <name evidence="4" type="ORF">ACFFJ8_24045</name>
</gene>
<proteinExistence type="predicted"/>
<dbReference type="InterPro" id="IPR050680">
    <property type="entry name" value="YpeA/RimI_acetyltransf"/>
</dbReference>
<keyword evidence="1 4" id="KW-0808">Transferase</keyword>
<keyword evidence="5" id="KW-1185">Reference proteome</keyword>
<dbReference type="GO" id="GO:0016746">
    <property type="term" value="F:acyltransferase activity"/>
    <property type="evidence" value="ECO:0007669"/>
    <property type="project" value="UniProtKB-KW"/>
</dbReference>
<organism evidence="4 5">
    <name type="scientific">Paenibacillus mendelii</name>
    <dbReference type="NCBI Taxonomy" id="206163"/>
    <lineage>
        <taxon>Bacteria</taxon>
        <taxon>Bacillati</taxon>
        <taxon>Bacillota</taxon>
        <taxon>Bacilli</taxon>
        <taxon>Bacillales</taxon>
        <taxon>Paenibacillaceae</taxon>
        <taxon>Paenibacillus</taxon>
    </lineage>
</organism>
<dbReference type="SUPFAM" id="SSF55729">
    <property type="entry name" value="Acyl-CoA N-acyltransferases (Nat)"/>
    <property type="match status" value="1"/>
</dbReference>
<evidence type="ECO:0000313" key="4">
    <source>
        <dbReference type="EMBL" id="MFC0394416.1"/>
    </source>
</evidence>
<accession>A0ABV6JES3</accession>